<dbReference type="AlphaFoldDB" id="A0A6S6U623"/>
<dbReference type="EMBL" id="CACVAR010000375">
    <property type="protein sequence ID" value="CAA6824720.1"/>
    <property type="molecule type" value="Genomic_DNA"/>
</dbReference>
<organism evidence="6">
    <name type="scientific">uncultured Sulfurovum sp</name>
    <dbReference type="NCBI Taxonomy" id="269237"/>
    <lineage>
        <taxon>Bacteria</taxon>
        <taxon>Pseudomonadati</taxon>
        <taxon>Campylobacterota</taxon>
        <taxon>Epsilonproteobacteria</taxon>
        <taxon>Campylobacterales</taxon>
        <taxon>Sulfurovaceae</taxon>
        <taxon>Sulfurovum</taxon>
        <taxon>environmental samples</taxon>
    </lineage>
</organism>
<dbReference type="PROSITE" id="PS51755">
    <property type="entry name" value="OMPR_PHOB"/>
    <property type="match status" value="1"/>
</dbReference>
<feature type="domain" description="OmpR/PhoB-type" evidence="5">
    <location>
        <begin position="129"/>
        <end position="219"/>
    </location>
</feature>
<dbReference type="GO" id="GO:0000160">
    <property type="term" value="P:phosphorelay signal transduction system"/>
    <property type="evidence" value="ECO:0007669"/>
    <property type="project" value="InterPro"/>
</dbReference>
<dbReference type="SUPFAM" id="SSF46894">
    <property type="entry name" value="C-terminal effector domain of the bipartite response regulators"/>
    <property type="match status" value="1"/>
</dbReference>
<dbReference type="InterPro" id="IPR001789">
    <property type="entry name" value="Sig_transdc_resp-reg_receiver"/>
</dbReference>
<reference evidence="6" key="1">
    <citation type="submission" date="2020-01" db="EMBL/GenBank/DDBJ databases">
        <authorList>
            <person name="Meier V. D."/>
            <person name="Meier V D."/>
        </authorList>
    </citation>
    <scope>NUCLEOTIDE SEQUENCE</scope>
    <source>
        <strain evidence="6">HLG_WM_MAG_03</strain>
    </source>
</reference>
<dbReference type="Pfam" id="PF00486">
    <property type="entry name" value="Trans_reg_C"/>
    <property type="match status" value="1"/>
</dbReference>
<dbReference type="Gene3D" id="1.10.10.10">
    <property type="entry name" value="Winged helix-like DNA-binding domain superfamily/Winged helix DNA-binding domain"/>
    <property type="match status" value="1"/>
</dbReference>
<name>A0A6S6U623_9BACT</name>
<dbReference type="PROSITE" id="PS50110">
    <property type="entry name" value="RESPONSE_REGULATORY"/>
    <property type="match status" value="1"/>
</dbReference>
<dbReference type="CDD" id="cd00383">
    <property type="entry name" value="trans_reg_C"/>
    <property type="match status" value="1"/>
</dbReference>
<evidence type="ECO:0000259" key="4">
    <source>
        <dbReference type="PROSITE" id="PS50110"/>
    </source>
</evidence>
<dbReference type="InterPro" id="IPR052048">
    <property type="entry name" value="ST_Response_Regulator"/>
</dbReference>
<accession>A0A6S6U623</accession>
<dbReference type="Gene3D" id="3.40.50.2300">
    <property type="match status" value="1"/>
</dbReference>
<feature type="modified residue" description="4-aspartylphosphate" evidence="2">
    <location>
        <position position="58"/>
    </location>
</feature>
<evidence type="ECO:0000256" key="1">
    <source>
        <dbReference type="ARBA" id="ARBA00023125"/>
    </source>
</evidence>
<dbReference type="SUPFAM" id="SSF52172">
    <property type="entry name" value="CheY-like"/>
    <property type="match status" value="1"/>
</dbReference>
<dbReference type="SMART" id="SM00862">
    <property type="entry name" value="Trans_reg_C"/>
    <property type="match status" value="1"/>
</dbReference>
<feature type="domain" description="Response regulatory" evidence="4">
    <location>
        <begin position="9"/>
        <end position="123"/>
    </location>
</feature>
<dbReference type="GO" id="GO:0003677">
    <property type="term" value="F:DNA binding"/>
    <property type="evidence" value="ECO:0007669"/>
    <property type="project" value="UniProtKB-UniRule"/>
</dbReference>
<protein>
    <submittedName>
        <fullName evidence="6">Two-component response regulator</fullName>
    </submittedName>
</protein>
<evidence type="ECO:0000256" key="2">
    <source>
        <dbReference type="PROSITE-ProRule" id="PRU00169"/>
    </source>
</evidence>
<evidence type="ECO:0000259" key="5">
    <source>
        <dbReference type="PROSITE" id="PS51755"/>
    </source>
</evidence>
<dbReference type="CDD" id="cd00156">
    <property type="entry name" value="REC"/>
    <property type="match status" value="1"/>
</dbReference>
<dbReference type="Pfam" id="PF00072">
    <property type="entry name" value="Response_reg"/>
    <property type="match status" value="1"/>
</dbReference>
<evidence type="ECO:0000256" key="3">
    <source>
        <dbReference type="PROSITE-ProRule" id="PRU01091"/>
    </source>
</evidence>
<dbReference type="SMART" id="SM00448">
    <property type="entry name" value="REC"/>
    <property type="match status" value="1"/>
</dbReference>
<dbReference type="PANTHER" id="PTHR43228">
    <property type="entry name" value="TWO-COMPONENT RESPONSE REGULATOR"/>
    <property type="match status" value="1"/>
</dbReference>
<dbReference type="PANTHER" id="PTHR43228:SF1">
    <property type="entry name" value="TWO-COMPONENT RESPONSE REGULATOR ARR22"/>
    <property type="match status" value="1"/>
</dbReference>
<keyword evidence="2" id="KW-0597">Phosphoprotein</keyword>
<dbReference type="InterPro" id="IPR036388">
    <property type="entry name" value="WH-like_DNA-bd_sf"/>
</dbReference>
<proteinExistence type="predicted"/>
<gene>
    <name evidence="6" type="ORF">HELGO_WM24830</name>
</gene>
<dbReference type="InterPro" id="IPR016032">
    <property type="entry name" value="Sig_transdc_resp-reg_C-effctor"/>
</dbReference>
<evidence type="ECO:0000313" key="6">
    <source>
        <dbReference type="EMBL" id="CAA6824720.1"/>
    </source>
</evidence>
<keyword evidence="1 3" id="KW-0238">DNA-binding</keyword>
<feature type="DNA-binding region" description="OmpR/PhoB-type" evidence="3">
    <location>
        <begin position="129"/>
        <end position="219"/>
    </location>
</feature>
<dbReference type="GO" id="GO:0006355">
    <property type="term" value="P:regulation of DNA-templated transcription"/>
    <property type="evidence" value="ECO:0007669"/>
    <property type="project" value="InterPro"/>
</dbReference>
<dbReference type="InterPro" id="IPR001867">
    <property type="entry name" value="OmpR/PhoB-type_DNA-bd"/>
</dbReference>
<sequence>MYKFLKDKTLLYIEDEKSIRDNVTELLSDYFGSFYAASSAEEGYEIFKNKQIHIIITDIEMGNMNGLELLEKIREEDSKIHLVVVSAHTKIEYLLEAIPFKLEQYVVKPLNSKKIRELLSTLNDAFSDSNRIILSPTVVLDKERSIIDVEGEERALTTKENAILTILADKKVISYDEIEFLWGEEIASDNAIRSCIKKLRKKLPDKLLKTRSGLGYYIE</sequence>
<dbReference type="InterPro" id="IPR011006">
    <property type="entry name" value="CheY-like_superfamily"/>
</dbReference>